<dbReference type="AlphaFoldDB" id="A0A4R5BQ31"/>
<proteinExistence type="predicted"/>
<protein>
    <recommendedName>
        <fullName evidence="3">Lipoprotein</fullName>
    </recommendedName>
</protein>
<evidence type="ECO:0000313" key="1">
    <source>
        <dbReference type="EMBL" id="TDD87320.1"/>
    </source>
</evidence>
<dbReference type="RefSeq" id="WP_131894031.1">
    <property type="nucleotide sequence ID" value="NZ_SMKU01000072.1"/>
</dbReference>
<dbReference type="Proteomes" id="UP000294513">
    <property type="component" value="Unassembled WGS sequence"/>
</dbReference>
<organism evidence="1 2">
    <name type="scientific">Actinomadura rubrisoli</name>
    <dbReference type="NCBI Taxonomy" id="2530368"/>
    <lineage>
        <taxon>Bacteria</taxon>
        <taxon>Bacillati</taxon>
        <taxon>Actinomycetota</taxon>
        <taxon>Actinomycetes</taxon>
        <taxon>Streptosporangiales</taxon>
        <taxon>Thermomonosporaceae</taxon>
        <taxon>Actinomadura</taxon>
    </lineage>
</organism>
<evidence type="ECO:0008006" key="3">
    <source>
        <dbReference type="Google" id="ProtNLM"/>
    </source>
</evidence>
<accession>A0A4R5BQ31</accession>
<dbReference type="PROSITE" id="PS51257">
    <property type="entry name" value="PROKAR_LIPOPROTEIN"/>
    <property type="match status" value="1"/>
</dbReference>
<gene>
    <name evidence="1" type="ORF">E1298_16300</name>
</gene>
<keyword evidence="2" id="KW-1185">Reference proteome</keyword>
<comment type="caution">
    <text evidence="1">The sequence shown here is derived from an EMBL/GenBank/DDBJ whole genome shotgun (WGS) entry which is preliminary data.</text>
</comment>
<dbReference type="OrthoDB" id="3698866at2"/>
<evidence type="ECO:0000313" key="2">
    <source>
        <dbReference type="Proteomes" id="UP000294513"/>
    </source>
</evidence>
<sequence length="179" mass="19411">MKGGRWLARGATAVAAVVALAGCGLTNLDELNFRVDDRLHFVGPKARSTVKSPVTVTWTMDGDFRIAAKGSEPPSRGAGHFAIFVDQTPIKPGHTMEDVAKGDSLCEGAPNCPNEAYLTNHHVYTTTKKSFQIPSIPNRPGSKEELQPHTITIVLMDTSGRRIGESAWELDVRIKKVGF</sequence>
<reference evidence="1 2" key="1">
    <citation type="submission" date="2019-03" db="EMBL/GenBank/DDBJ databases">
        <title>Draft genome sequences of novel Actinobacteria.</title>
        <authorList>
            <person name="Sahin N."/>
            <person name="Ay H."/>
            <person name="Saygin H."/>
        </authorList>
    </citation>
    <scope>NUCLEOTIDE SEQUENCE [LARGE SCALE GENOMIC DNA]</scope>
    <source>
        <strain evidence="1 2">H3C3</strain>
    </source>
</reference>
<name>A0A4R5BQ31_9ACTN</name>
<dbReference type="EMBL" id="SMKU01000072">
    <property type="protein sequence ID" value="TDD87320.1"/>
    <property type="molecule type" value="Genomic_DNA"/>
</dbReference>